<evidence type="ECO:0000313" key="3">
    <source>
        <dbReference type="EMBL" id="GAA2730580.1"/>
    </source>
</evidence>
<feature type="transmembrane region" description="Helical" evidence="2">
    <location>
        <begin position="6"/>
        <end position="27"/>
    </location>
</feature>
<dbReference type="Proteomes" id="UP001501842">
    <property type="component" value="Unassembled WGS sequence"/>
</dbReference>
<keyword evidence="2" id="KW-1133">Transmembrane helix</keyword>
<protein>
    <submittedName>
        <fullName evidence="3">Uncharacterized protein</fullName>
    </submittedName>
</protein>
<gene>
    <name evidence="3" type="ORF">GCM10010439_43980</name>
</gene>
<sequence>MNDLTFLFFLIPGVVLSISALTLGLALRSHRRFRREMFGEENLSLFAPFFPTSSRGPWHHPGDHGGSGPHHFSGSADHGDGSSYSGHETSHHGHGPSHDYSSSSHDSGSSSSSDSGSSSSFSSDSGSSSSF</sequence>
<dbReference type="RefSeq" id="WP_344452489.1">
    <property type="nucleotide sequence ID" value="NZ_BAAATZ010000018.1"/>
</dbReference>
<reference evidence="3 4" key="1">
    <citation type="journal article" date="2019" name="Int. J. Syst. Evol. Microbiol.">
        <title>The Global Catalogue of Microorganisms (GCM) 10K type strain sequencing project: providing services to taxonomists for standard genome sequencing and annotation.</title>
        <authorList>
            <consortium name="The Broad Institute Genomics Platform"/>
            <consortium name="The Broad Institute Genome Sequencing Center for Infectious Disease"/>
            <person name="Wu L."/>
            <person name="Ma J."/>
        </authorList>
    </citation>
    <scope>NUCLEOTIDE SEQUENCE [LARGE SCALE GENOMIC DNA]</scope>
    <source>
        <strain evidence="3 4">JCM 8201</strain>
    </source>
</reference>
<accession>A0ABN3UH88</accession>
<evidence type="ECO:0000256" key="2">
    <source>
        <dbReference type="SAM" id="Phobius"/>
    </source>
</evidence>
<keyword evidence="2" id="KW-0472">Membrane</keyword>
<keyword evidence="4" id="KW-1185">Reference proteome</keyword>
<proteinExistence type="predicted"/>
<name>A0ABN3UH88_9ACTN</name>
<evidence type="ECO:0000313" key="4">
    <source>
        <dbReference type="Proteomes" id="UP001501842"/>
    </source>
</evidence>
<dbReference type="EMBL" id="BAAATZ010000018">
    <property type="protein sequence ID" value="GAA2730580.1"/>
    <property type="molecule type" value="Genomic_DNA"/>
</dbReference>
<comment type="caution">
    <text evidence="3">The sequence shown here is derived from an EMBL/GenBank/DDBJ whole genome shotgun (WGS) entry which is preliminary data.</text>
</comment>
<organism evidence="3 4">
    <name type="scientific">Actinocorallia aurantiaca</name>
    <dbReference type="NCBI Taxonomy" id="46204"/>
    <lineage>
        <taxon>Bacteria</taxon>
        <taxon>Bacillati</taxon>
        <taxon>Actinomycetota</taxon>
        <taxon>Actinomycetes</taxon>
        <taxon>Streptosporangiales</taxon>
        <taxon>Thermomonosporaceae</taxon>
        <taxon>Actinocorallia</taxon>
    </lineage>
</organism>
<feature type="compositionally biased region" description="Low complexity" evidence="1">
    <location>
        <begin position="98"/>
        <end position="131"/>
    </location>
</feature>
<evidence type="ECO:0000256" key="1">
    <source>
        <dbReference type="SAM" id="MobiDB-lite"/>
    </source>
</evidence>
<keyword evidence="2" id="KW-0812">Transmembrane</keyword>
<feature type="region of interest" description="Disordered" evidence="1">
    <location>
        <begin position="56"/>
        <end position="131"/>
    </location>
</feature>